<keyword evidence="2" id="KW-0812">Transmembrane</keyword>
<evidence type="ECO:0000256" key="1">
    <source>
        <dbReference type="SAM" id="MobiDB-lite"/>
    </source>
</evidence>
<proteinExistence type="predicted"/>
<evidence type="ECO:0000313" key="3">
    <source>
        <dbReference type="EMBL" id="KAJ7362270.1"/>
    </source>
</evidence>
<keyword evidence="2" id="KW-0472">Membrane</keyword>
<feature type="compositionally biased region" description="Basic and acidic residues" evidence="1">
    <location>
        <begin position="333"/>
        <end position="346"/>
    </location>
</feature>
<evidence type="ECO:0000256" key="2">
    <source>
        <dbReference type="SAM" id="Phobius"/>
    </source>
</evidence>
<keyword evidence="4" id="KW-1185">Reference proteome</keyword>
<name>A0AAD7ALD4_9AGAR</name>
<accession>A0AAD7ALD4</accession>
<reference evidence="3" key="1">
    <citation type="submission" date="2023-03" db="EMBL/GenBank/DDBJ databases">
        <title>Massive genome expansion in bonnet fungi (Mycena s.s.) driven by repeated elements and novel gene families across ecological guilds.</title>
        <authorList>
            <consortium name="Lawrence Berkeley National Laboratory"/>
            <person name="Harder C.B."/>
            <person name="Miyauchi S."/>
            <person name="Viragh M."/>
            <person name="Kuo A."/>
            <person name="Thoen E."/>
            <person name="Andreopoulos B."/>
            <person name="Lu D."/>
            <person name="Skrede I."/>
            <person name="Drula E."/>
            <person name="Henrissat B."/>
            <person name="Morin E."/>
            <person name="Kohler A."/>
            <person name="Barry K."/>
            <person name="LaButti K."/>
            <person name="Morin E."/>
            <person name="Salamov A."/>
            <person name="Lipzen A."/>
            <person name="Mereny Z."/>
            <person name="Hegedus B."/>
            <person name="Baldrian P."/>
            <person name="Stursova M."/>
            <person name="Weitz H."/>
            <person name="Taylor A."/>
            <person name="Grigoriev I.V."/>
            <person name="Nagy L.G."/>
            <person name="Martin F."/>
            <person name="Kauserud H."/>
        </authorList>
    </citation>
    <scope>NUCLEOTIDE SEQUENCE</scope>
    <source>
        <strain evidence="3">CBHHK002</strain>
    </source>
</reference>
<feature type="transmembrane region" description="Helical" evidence="2">
    <location>
        <begin position="189"/>
        <end position="212"/>
    </location>
</feature>
<gene>
    <name evidence="3" type="ORF">DFH08DRAFT_321406</name>
</gene>
<evidence type="ECO:0000313" key="4">
    <source>
        <dbReference type="Proteomes" id="UP001218218"/>
    </source>
</evidence>
<organism evidence="3 4">
    <name type="scientific">Mycena albidolilacea</name>
    <dbReference type="NCBI Taxonomy" id="1033008"/>
    <lineage>
        <taxon>Eukaryota</taxon>
        <taxon>Fungi</taxon>
        <taxon>Dikarya</taxon>
        <taxon>Basidiomycota</taxon>
        <taxon>Agaricomycotina</taxon>
        <taxon>Agaricomycetes</taxon>
        <taxon>Agaricomycetidae</taxon>
        <taxon>Agaricales</taxon>
        <taxon>Marasmiineae</taxon>
        <taxon>Mycenaceae</taxon>
        <taxon>Mycena</taxon>
    </lineage>
</organism>
<protein>
    <submittedName>
        <fullName evidence="3">Uncharacterized protein</fullName>
    </submittedName>
</protein>
<keyword evidence="2" id="KW-1133">Transmembrane helix</keyword>
<dbReference type="Proteomes" id="UP001218218">
    <property type="component" value="Unassembled WGS sequence"/>
</dbReference>
<sequence>MSSSSQESVVTVASLGDGGERLMYVVLGLVAQTFFFGVYTVLLFISTRMLLKRGLKIQSNKIMLLVTLFMYSISAAYWAYSVIYATDRLRAQINLSSKSPIPDHDQITRWLTLINAIVMINYILTDGVVIWRVWVICRRDLRKYLWVAMGFLILTTVAIFLTIAFRIVSSIKPSAKNSFLNPGIDILQISTGVLSLYSNLASTSVVAITALGHRRALRDAFAVEEASTRSDQILALLVEVGTFYFASTLFALMSALIRLPYGTLGDLYSPINVQIAGAYPPIVILLVSTKRSWNETAFSDTTVSRAPRSSSAYPIQFGGADTVVDGTGSLPASRDHDKRIEAEPFA</sequence>
<feature type="transmembrane region" description="Helical" evidence="2">
    <location>
        <begin position="267"/>
        <end position="287"/>
    </location>
</feature>
<feature type="region of interest" description="Disordered" evidence="1">
    <location>
        <begin position="327"/>
        <end position="346"/>
    </location>
</feature>
<dbReference type="AlphaFoldDB" id="A0AAD7ALD4"/>
<comment type="caution">
    <text evidence="3">The sequence shown here is derived from an EMBL/GenBank/DDBJ whole genome shotgun (WGS) entry which is preliminary data.</text>
</comment>
<dbReference type="EMBL" id="JARIHO010000004">
    <property type="protein sequence ID" value="KAJ7362270.1"/>
    <property type="molecule type" value="Genomic_DNA"/>
</dbReference>
<feature type="transmembrane region" description="Helical" evidence="2">
    <location>
        <begin position="146"/>
        <end position="169"/>
    </location>
</feature>
<feature type="transmembrane region" description="Helical" evidence="2">
    <location>
        <begin position="110"/>
        <end position="134"/>
    </location>
</feature>
<feature type="transmembrane region" description="Helical" evidence="2">
    <location>
        <begin position="22"/>
        <end position="50"/>
    </location>
</feature>
<feature type="transmembrane region" description="Helical" evidence="2">
    <location>
        <begin position="62"/>
        <end position="80"/>
    </location>
</feature>
<feature type="transmembrane region" description="Helical" evidence="2">
    <location>
        <begin position="233"/>
        <end position="261"/>
    </location>
</feature>